<organism evidence="1 2">
    <name type="scientific">Datura stramonium</name>
    <name type="common">Jimsonweed</name>
    <name type="synonym">Common thornapple</name>
    <dbReference type="NCBI Taxonomy" id="4076"/>
    <lineage>
        <taxon>Eukaryota</taxon>
        <taxon>Viridiplantae</taxon>
        <taxon>Streptophyta</taxon>
        <taxon>Embryophyta</taxon>
        <taxon>Tracheophyta</taxon>
        <taxon>Spermatophyta</taxon>
        <taxon>Magnoliopsida</taxon>
        <taxon>eudicotyledons</taxon>
        <taxon>Gunneridae</taxon>
        <taxon>Pentapetalae</taxon>
        <taxon>asterids</taxon>
        <taxon>lamiids</taxon>
        <taxon>Solanales</taxon>
        <taxon>Solanaceae</taxon>
        <taxon>Solanoideae</taxon>
        <taxon>Datureae</taxon>
        <taxon>Datura</taxon>
    </lineage>
</organism>
<evidence type="ECO:0000313" key="2">
    <source>
        <dbReference type="Proteomes" id="UP000823775"/>
    </source>
</evidence>
<evidence type="ECO:0000313" key="1">
    <source>
        <dbReference type="EMBL" id="MCD7448053.1"/>
    </source>
</evidence>
<gene>
    <name evidence="1" type="ORF">HAX54_037367</name>
</gene>
<dbReference type="Proteomes" id="UP000823775">
    <property type="component" value="Unassembled WGS sequence"/>
</dbReference>
<protein>
    <submittedName>
        <fullName evidence="1">Uncharacterized protein</fullName>
    </submittedName>
</protein>
<comment type="caution">
    <text evidence="1">The sequence shown here is derived from an EMBL/GenBank/DDBJ whole genome shotgun (WGS) entry which is preliminary data.</text>
</comment>
<keyword evidence="2" id="KW-1185">Reference proteome</keyword>
<feature type="non-terminal residue" evidence="1">
    <location>
        <position position="100"/>
    </location>
</feature>
<sequence length="100" mass="11627">MLDSREAKLRDQSDISLAEIRCMMTTRLEDMNIAVTDLRRKNIFHTRCRIKGTYGKVCIEEPSLDTLNPKVVETTCPTDQVHVDEKDKDKDKENYFGSFQ</sequence>
<accession>A0ABS8RML4</accession>
<dbReference type="EMBL" id="JACEIK010000050">
    <property type="protein sequence ID" value="MCD7448053.1"/>
    <property type="molecule type" value="Genomic_DNA"/>
</dbReference>
<reference evidence="1 2" key="1">
    <citation type="journal article" date="2021" name="BMC Genomics">
        <title>Datura genome reveals duplications of psychoactive alkaloid biosynthetic genes and high mutation rate following tissue culture.</title>
        <authorList>
            <person name="Rajewski A."/>
            <person name="Carter-House D."/>
            <person name="Stajich J."/>
            <person name="Litt A."/>
        </authorList>
    </citation>
    <scope>NUCLEOTIDE SEQUENCE [LARGE SCALE GENOMIC DNA]</scope>
    <source>
        <strain evidence="1">AR-01</strain>
    </source>
</reference>
<name>A0ABS8RML4_DATST</name>
<proteinExistence type="predicted"/>